<comment type="caution">
    <text evidence="1">The sequence shown here is derived from an EMBL/GenBank/DDBJ whole genome shotgun (WGS) entry which is preliminary data.</text>
</comment>
<protein>
    <submittedName>
        <fullName evidence="1">Uncharacterized protein</fullName>
    </submittedName>
</protein>
<sequence>MQGNGSPYLAHNQSNSKFFTQLMTSCKSEQTSFMGSTPYSKLNHTAVHSMCPSKELHHLMHKKSSPFLTLKLKKKKHSHDTCIKHTANSTKPKKRPMQGKYKVIMWYCPTNRIPCHRQQHRQQHRHRYRHRHRDWLNLLLRSIHSDP</sequence>
<gene>
    <name evidence="1" type="ORF">O181_032903</name>
</gene>
<dbReference type="AlphaFoldDB" id="A0A9Q3D0E5"/>
<reference evidence="1" key="1">
    <citation type="submission" date="2021-03" db="EMBL/GenBank/DDBJ databases">
        <title>Draft genome sequence of rust myrtle Austropuccinia psidii MF-1, a brazilian biotype.</title>
        <authorList>
            <person name="Quecine M.C."/>
            <person name="Pachon D.M.R."/>
            <person name="Bonatelli M.L."/>
            <person name="Correr F.H."/>
            <person name="Franceschini L.M."/>
            <person name="Leite T.F."/>
            <person name="Margarido G.R.A."/>
            <person name="Almeida C.A."/>
            <person name="Ferrarezi J.A."/>
            <person name="Labate C.A."/>
        </authorList>
    </citation>
    <scope>NUCLEOTIDE SEQUENCE</scope>
    <source>
        <strain evidence="1">MF-1</strain>
    </source>
</reference>
<organism evidence="1 2">
    <name type="scientific">Austropuccinia psidii MF-1</name>
    <dbReference type="NCBI Taxonomy" id="1389203"/>
    <lineage>
        <taxon>Eukaryota</taxon>
        <taxon>Fungi</taxon>
        <taxon>Dikarya</taxon>
        <taxon>Basidiomycota</taxon>
        <taxon>Pucciniomycotina</taxon>
        <taxon>Pucciniomycetes</taxon>
        <taxon>Pucciniales</taxon>
        <taxon>Sphaerophragmiaceae</taxon>
        <taxon>Austropuccinia</taxon>
    </lineage>
</organism>
<evidence type="ECO:0000313" key="2">
    <source>
        <dbReference type="Proteomes" id="UP000765509"/>
    </source>
</evidence>
<proteinExistence type="predicted"/>
<accession>A0A9Q3D0E5</accession>
<dbReference type="EMBL" id="AVOT02011951">
    <property type="protein sequence ID" value="MBW0493188.1"/>
    <property type="molecule type" value="Genomic_DNA"/>
</dbReference>
<dbReference type="Proteomes" id="UP000765509">
    <property type="component" value="Unassembled WGS sequence"/>
</dbReference>
<name>A0A9Q3D0E5_9BASI</name>
<keyword evidence="2" id="KW-1185">Reference proteome</keyword>
<evidence type="ECO:0000313" key="1">
    <source>
        <dbReference type="EMBL" id="MBW0493188.1"/>
    </source>
</evidence>